<feature type="transmembrane region" description="Helical" evidence="6">
    <location>
        <begin position="411"/>
        <end position="430"/>
    </location>
</feature>
<feature type="transmembrane region" description="Helical" evidence="6">
    <location>
        <begin position="202"/>
        <end position="220"/>
    </location>
</feature>
<feature type="transmembrane region" description="Helical" evidence="6">
    <location>
        <begin position="179"/>
        <end position="196"/>
    </location>
</feature>
<feature type="region of interest" description="Disordered" evidence="5">
    <location>
        <begin position="1"/>
        <end position="96"/>
    </location>
</feature>
<dbReference type="SUPFAM" id="SSF103473">
    <property type="entry name" value="MFS general substrate transporter"/>
    <property type="match status" value="2"/>
</dbReference>
<dbReference type="PANTHER" id="PTHR23514:SF6">
    <property type="entry name" value="MAJOR FACILITATOR SUPERFAMILY (MFS) PROFILE DOMAIN-CONTAINING PROTEIN"/>
    <property type="match status" value="1"/>
</dbReference>
<evidence type="ECO:0000259" key="7">
    <source>
        <dbReference type="PROSITE" id="PS50850"/>
    </source>
</evidence>
<protein>
    <recommendedName>
        <fullName evidence="7">Major facilitator superfamily (MFS) profile domain-containing protein</fullName>
    </recommendedName>
</protein>
<keyword evidence="3 6" id="KW-1133">Transmembrane helix</keyword>
<feature type="transmembrane region" description="Helical" evidence="6">
    <location>
        <begin position="324"/>
        <end position="350"/>
    </location>
</feature>
<dbReference type="GO" id="GO:0016020">
    <property type="term" value="C:membrane"/>
    <property type="evidence" value="ECO:0007669"/>
    <property type="project" value="UniProtKB-SubCell"/>
</dbReference>
<comment type="subcellular location">
    <subcellularLocation>
        <location evidence="1">Membrane</location>
        <topology evidence="1">Multi-pass membrane protein</topology>
    </subcellularLocation>
</comment>
<dbReference type="InterPro" id="IPR051788">
    <property type="entry name" value="MFS_Transporter"/>
</dbReference>
<dbReference type="Proteomes" id="UP000044602">
    <property type="component" value="Unassembled WGS sequence"/>
</dbReference>
<dbReference type="AlphaFoldDB" id="A0A0G4MPH2"/>
<feature type="non-terminal residue" evidence="8">
    <location>
        <position position="557"/>
    </location>
</feature>
<dbReference type="GO" id="GO:0022857">
    <property type="term" value="F:transmembrane transporter activity"/>
    <property type="evidence" value="ECO:0007669"/>
    <property type="project" value="InterPro"/>
</dbReference>
<feature type="compositionally biased region" description="Basic and acidic residues" evidence="5">
    <location>
        <begin position="46"/>
        <end position="62"/>
    </location>
</feature>
<evidence type="ECO:0000256" key="6">
    <source>
        <dbReference type="SAM" id="Phobius"/>
    </source>
</evidence>
<evidence type="ECO:0000256" key="2">
    <source>
        <dbReference type="ARBA" id="ARBA00022692"/>
    </source>
</evidence>
<dbReference type="Gene3D" id="1.20.1250.20">
    <property type="entry name" value="MFS general substrate transporter like domains"/>
    <property type="match status" value="2"/>
</dbReference>
<dbReference type="PROSITE" id="PS50850">
    <property type="entry name" value="MFS"/>
    <property type="match status" value="1"/>
</dbReference>
<feature type="transmembrane region" description="Helical" evidence="6">
    <location>
        <begin position="466"/>
        <end position="489"/>
    </location>
</feature>
<dbReference type="PANTHER" id="PTHR23514">
    <property type="entry name" value="BYPASS OF STOP CODON PROTEIN 6"/>
    <property type="match status" value="1"/>
</dbReference>
<accession>A0A0G4MPH2</accession>
<evidence type="ECO:0000313" key="8">
    <source>
        <dbReference type="EMBL" id="CRK36089.1"/>
    </source>
</evidence>
<evidence type="ECO:0000313" key="9">
    <source>
        <dbReference type="Proteomes" id="UP000044602"/>
    </source>
</evidence>
<evidence type="ECO:0000256" key="3">
    <source>
        <dbReference type="ARBA" id="ARBA00022989"/>
    </source>
</evidence>
<feature type="transmembrane region" description="Helical" evidence="6">
    <location>
        <begin position="529"/>
        <end position="549"/>
    </location>
</feature>
<keyword evidence="4 6" id="KW-0472">Membrane</keyword>
<dbReference type="InterPro" id="IPR020846">
    <property type="entry name" value="MFS_dom"/>
</dbReference>
<reference evidence="8 9" key="1">
    <citation type="submission" date="2015-05" db="EMBL/GenBank/DDBJ databases">
        <authorList>
            <person name="Wang D.B."/>
            <person name="Wang M."/>
        </authorList>
    </citation>
    <scope>NUCLEOTIDE SEQUENCE [LARGE SCALE GENOMIC DNA]</scope>
    <source>
        <strain evidence="8">VL1</strain>
    </source>
</reference>
<dbReference type="FunFam" id="1.20.1250.20:FF:000308">
    <property type="entry name" value="MFS efflux transporter"/>
    <property type="match status" value="1"/>
</dbReference>
<sequence length="557" mass="59629">MDSSLFKSLVEVESREASVAAASPSDGFPPPPQKAVQRTYPGAPYRGDESIELQRLHTEHGVSRPSSRPGTPPSSPPGGSDLEMSRPGSPSQGATDVAEPLQSMWDPYMNRWRLLTACLMNLGNGLNDSAPGALIPYMEKHYNIGYAVVSLIFVGNALGFIFAAVFLDALRSRMSRAHLLVFGQAILLAAYIPLIVGAPFPAIIVGFFFLGFAMSINLAMNNIFCGSLQNATTALGAMHGSYGIGGTVGPIIATAIATSGNPWYRFYLLPLSLAFGNLFFGWWSFAKFERDQPLTLQPTLSAAALAANSQFLSMFYALRMRLVLLGALFIFAYQGAEVSISGWVISFLIATRDVGDPGAVGYFLSMFYALRMRLVLLGALFIFAYQGAEVSISGWVISFLIATRDVGDPGAVGYVTAGFWAGITLGRFLLSAPAHRIGEKRFVYIVTAGAACFQLLVWQVPNLVGAATSLAIVGLLLGPIYPCAAAVFMRGMSGKHRASGMVVISAFGSSGGAVAPFTTGLLAQAFGTWVLHPIALGLFVCMTACWFWLPTQRKRNE</sequence>
<dbReference type="Pfam" id="PF07690">
    <property type="entry name" value="MFS_1"/>
    <property type="match status" value="2"/>
</dbReference>
<proteinExistence type="predicted"/>
<dbReference type="InterPro" id="IPR011701">
    <property type="entry name" value="MFS"/>
</dbReference>
<keyword evidence="9" id="KW-1185">Reference proteome</keyword>
<evidence type="ECO:0000256" key="1">
    <source>
        <dbReference type="ARBA" id="ARBA00004141"/>
    </source>
</evidence>
<feature type="transmembrane region" description="Helical" evidence="6">
    <location>
        <begin position="144"/>
        <end position="167"/>
    </location>
</feature>
<gene>
    <name evidence="8" type="ORF">BN1708_006938</name>
</gene>
<keyword evidence="2 6" id="KW-0812">Transmembrane</keyword>
<feature type="domain" description="Major facilitator superfamily (MFS) profile" evidence="7">
    <location>
        <begin position="372"/>
        <end position="557"/>
    </location>
</feature>
<feature type="transmembrane region" description="Helical" evidence="6">
    <location>
        <begin position="442"/>
        <end position="460"/>
    </location>
</feature>
<feature type="transmembrane region" description="Helical" evidence="6">
    <location>
        <begin position="241"/>
        <end position="260"/>
    </location>
</feature>
<dbReference type="InterPro" id="IPR036259">
    <property type="entry name" value="MFS_trans_sf"/>
</dbReference>
<organism evidence="8 9">
    <name type="scientific">Verticillium longisporum</name>
    <name type="common">Verticillium dahliae var. longisporum</name>
    <dbReference type="NCBI Taxonomy" id="100787"/>
    <lineage>
        <taxon>Eukaryota</taxon>
        <taxon>Fungi</taxon>
        <taxon>Dikarya</taxon>
        <taxon>Ascomycota</taxon>
        <taxon>Pezizomycotina</taxon>
        <taxon>Sordariomycetes</taxon>
        <taxon>Hypocreomycetidae</taxon>
        <taxon>Glomerellales</taxon>
        <taxon>Plectosphaerellaceae</taxon>
        <taxon>Verticillium</taxon>
    </lineage>
</organism>
<dbReference type="EMBL" id="CVQH01023861">
    <property type="protein sequence ID" value="CRK36089.1"/>
    <property type="molecule type" value="Genomic_DNA"/>
</dbReference>
<dbReference type="FunFam" id="1.20.1250.20:FF:000286">
    <property type="entry name" value="MFS efflux transporter"/>
    <property type="match status" value="1"/>
</dbReference>
<dbReference type="STRING" id="100787.A0A0G4MPH2"/>
<feature type="transmembrane region" description="Helical" evidence="6">
    <location>
        <begin position="266"/>
        <end position="286"/>
    </location>
</feature>
<feature type="transmembrane region" description="Helical" evidence="6">
    <location>
        <begin position="501"/>
        <end position="523"/>
    </location>
</feature>
<evidence type="ECO:0000256" key="5">
    <source>
        <dbReference type="SAM" id="MobiDB-lite"/>
    </source>
</evidence>
<evidence type="ECO:0000256" key="4">
    <source>
        <dbReference type="ARBA" id="ARBA00023136"/>
    </source>
</evidence>
<name>A0A0G4MPH2_VERLO</name>